<dbReference type="EMBL" id="JAVIJP010000010">
    <property type="protein sequence ID" value="KAL3646968.1"/>
    <property type="molecule type" value="Genomic_DNA"/>
</dbReference>
<keyword evidence="2" id="KW-1185">Reference proteome</keyword>
<name>A0ABD3DXV9_9LAMI</name>
<protein>
    <submittedName>
        <fullName evidence="1">Uncharacterized protein</fullName>
    </submittedName>
</protein>
<proteinExistence type="predicted"/>
<dbReference type="AlphaFoldDB" id="A0ABD3DXV9"/>
<sequence>MLLSMLLKLLIIDEEHLLNDDRVLYTEHIKIRADRSRSCDFLTNVRDILSKMLV</sequence>
<gene>
    <name evidence="1" type="ORF">CASFOL_009140</name>
</gene>
<comment type="caution">
    <text evidence="1">The sequence shown here is derived from an EMBL/GenBank/DDBJ whole genome shotgun (WGS) entry which is preliminary data.</text>
</comment>
<reference evidence="2" key="1">
    <citation type="journal article" date="2024" name="IScience">
        <title>Strigolactones Initiate the Formation of Haustorium-like Structures in Castilleja.</title>
        <authorList>
            <person name="Buerger M."/>
            <person name="Peterson D."/>
            <person name="Chory J."/>
        </authorList>
    </citation>
    <scope>NUCLEOTIDE SEQUENCE [LARGE SCALE GENOMIC DNA]</scope>
</reference>
<dbReference type="Proteomes" id="UP001632038">
    <property type="component" value="Unassembled WGS sequence"/>
</dbReference>
<organism evidence="1 2">
    <name type="scientific">Castilleja foliolosa</name>
    <dbReference type="NCBI Taxonomy" id="1961234"/>
    <lineage>
        <taxon>Eukaryota</taxon>
        <taxon>Viridiplantae</taxon>
        <taxon>Streptophyta</taxon>
        <taxon>Embryophyta</taxon>
        <taxon>Tracheophyta</taxon>
        <taxon>Spermatophyta</taxon>
        <taxon>Magnoliopsida</taxon>
        <taxon>eudicotyledons</taxon>
        <taxon>Gunneridae</taxon>
        <taxon>Pentapetalae</taxon>
        <taxon>asterids</taxon>
        <taxon>lamiids</taxon>
        <taxon>Lamiales</taxon>
        <taxon>Orobanchaceae</taxon>
        <taxon>Pedicularideae</taxon>
        <taxon>Castillejinae</taxon>
        <taxon>Castilleja</taxon>
    </lineage>
</organism>
<evidence type="ECO:0000313" key="1">
    <source>
        <dbReference type="EMBL" id="KAL3646968.1"/>
    </source>
</evidence>
<evidence type="ECO:0000313" key="2">
    <source>
        <dbReference type="Proteomes" id="UP001632038"/>
    </source>
</evidence>
<accession>A0ABD3DXV9</accession>